<keyword evidence="3 6" id="KW-0716">Sensory transduction</keyword>
<keyword evidence="4 6" id="KW-0844">Vision</keyword>
<reference evidence="9 11" key="1">
    <citation type="journal article" date="2002" name="Science">
        <title>The genome sequence of the malaria mosquito Anopheles gambiae.</title>
        <authorList>
            <person name="Holt R.A."/>
            <person name="Subramanian G.M."/>
            <person name="Halpern A."/>
            <person name="Sutton G.G."/>
            <person name="Charlab R."/>
            <person name="Nusskern D.R."/>
            <person name="Wincker P."/>
            <person name="Clark A.G."/>
            <person name="Ribeiro J.M."/>
            <person name="Wides R."/>
            <person name="Salzberg S.L."/>
            <person name="Loftus B."/>
            <person name="Yandell M."/>
            <person name="Majoros W.H."/>
            <person name="Rusch D.B."/>
            <person name="Lai Z."/>
            <person name="Kraft C.L."/>
            <person name="Abril J.F."/>
            <person name="Anthouard V."/>
            <person name="Arensburger P."/>
            <person name="Atkinson P.W."/>
            <person name="Baden H."/>
            <person name="de Berardinis V."/>
            <person name="Baldwin D."/>
            <person name="Benes V."/>
            <person name="Biedler J."/>
            <person name="Blass C."/>
            <person name="Bolanos R."/>
            <person name="Boscus D."/>
            <person name="Barnstead M."/>
            <person name="Cai S."/>
            <person name="Center A."/>
            <person name="Chaturverdi K."/>
            <person name="Christophides G.K."/>
            <person name="Chrystal M.A."/>
            <person name="Clamp M."/>
            <person name="Cravchik A."/>
            <person name="Curwen V."/>
            <person name="Dana A."/>
            <person name="Delcher A."/>
            <person name="Dew I."/>
            <person name="Evans C.A."/>
            <person name="Flanigan M."/>
            <person name="Grundschober-Freimoser A."/>
            <person name="Friedli L."/>
            <person name="Gu Z."/>
            <person name="Guan P."/>
            <person name="Guigo R."/>
            <person name="Hillenmeyer M.E."/>
            <person name="Hladun S.L."/>
            <person name="Hogan J.R."/>
            <person name="Hong Y.S."/>
            <person name="Hoover J."/>
            <person name="Jaillon O."/>
            <person name="Ke Z."/>
            <person name="Kodira C."/>
            <person name="Kokoza E."/>
            <person name="Koutsos A."/>
            <person name="Letunic I."/>
            <person name="Levitsky A."/>
            <person name="Liang Y."/>
            <person name="Lin J.J."/>
            <person name="Lobo N.F."/>
            <person name="Lopez J.R."/>
            <person name="Malek J.A."/>
            <person name="McIntosh T.C."/>
            <person name="Meister S."/>
            <person name="Miller J."/>
            <person name="Mobarry C."/>
            <person name="Mongin E."/>
            <person name="Murphy S.D."/>
            <person name="O'Brochta D.A."/>
            <person name="Pfannkoch C."/>
            <person name="Qi R."/>
            <person name="Regier M.A."/>
            <person name="Remington K."/>
            <person name="Shao H."/>
            <person name="Sharakhova M.V."/>
            <person name="Sitter C.D."/>
            <person name="Shetty J."/>
            <person name="Smith T.J."/>
            <person name="Strong R."/>
            <person name="Sun J."/>
            <person name="Thomasova D."/>
            <person name="Ton L.Q."/>
            <person name="Topalis P."/>
            <person name="Tu Z."/>
            <person name="Unger M.F."/>
            <person name="Walenz B."/>
            <person name="Wang A."/>
            <person name="Wang J."/>
            <person name="Wang M."/>
            <person name="Wang X."/>
            <person name="Woodford K.J."/>
            <person name="Wortman J.R."/>
            <person name="Wu M."/>
            <person name="Yao A."/>
            <person name="Zdobnov E.M."/>
            <person name="Zhang H."/>
            <person name="Zhao Q."/>
            <person name="Zhao S."/>
            <person name="Zhu S.C."/>
            <person name="Zhimulev I."/>
            <person name="Coluzzi M."/>
            <person name="della Torre A."/>
            <person name="Roth C.W."/>
            <person name="Louis C."/>
            <person name="Kalush F."/>
            <person name="Mural R.J."/>
            <person name="Myers E.W."/>
            <person name="Adams M.D."/>
            <person name="Smith H.O."/>
            <person name="Broder S."/>
            <person name="Gardner M.J."/>
            <person name="Fraser C.M."/>
            <person name="Birney E."/>
            <person name="Bork P."/>
            <person name="Brey P.T."/>
            <person name="Venter J.C."/>
            <person name="Weissenbach J."/>
            <person name="Kafatos F.C."/>
            <person name="Collins F.H."/>
            <person name="Hoffman S.L."/>
        </authorList>
    </citation>
    <scope>NUCLEOTIDE SEQUENCE [LARGE SCALE GENOMIC DNA]</scope>
    <source>
        <strain evidence="9 11">PEST</strain>
    </source>
</reference>
<dbReference type="InterPro" id="IPR056499">
    <property type="entry name" value="Beta-prop_HPS5-like"/>
</dbReference>
<feature type="domain" description="HPS5 TPR" evidence="8">
    <location>
        <begin position="612"/>
        <end position="802"/>
    </location>
</feature>
<dbReference type="PANTHER" id="PTHR23287:SF18">
    <property type="entry name" value="BLOC-2 COMPLEX MEMBER HPS5"/>
    <property type="match status" value="1"/>
</dbReference>
<proteinExistence type="inferred from homology"/>
<dbReference type="Pfam" id="PF23756">
    <property type="entry name" value="Beta-prop_HPS5"/>
    <property type="match status" value="1"/>
</dbReference>
<evidence type="ECO:0000259" key="8">
    <source>
        <dbReference type="Pfam" id="PF23757"/>
    </source>
</evidence>
<reference evidence="9" key="5">
    <citation type="submission" date="2011-05" db="EMBL/GenBank/DDBJ databases">
        <authorList>
            <consortium name="VectorBase"/>
        </authorList>
    </citation>
    <scope>NUCLEOTIDE SEQUENCE</scope>
    <source>
        <strain evidence="9">PEST</strain>
    </source>
</reference>
<dbReference type="EMBL" id="AAAB01008859">
    <property type="protein sequence ID" value="EGK96681.1"/>
    <property type="molecule type" value="Genomic_DNA"/>
</dbReference>
<dbReference type="GO" id="GO:0048066">
    <property type="term" value="P:developmental pigmentation"/>
    <property type="evidence" value="ECO:0000318"/>
    <property type="project" value="GO_Central"/>
</dbReference>
<dbReference type="FunFam" id="2.130.10.10:FF:000968">
    <property type="entry name" value="Hermansky-Pudlak syndrome 5 protein homolog"/>
    <property type="match status" value="1"/>
</dbReference>
<dbReference type="GO" id="GO:0007601">
    <property type="term" value="P:visual perception"/>
    <property type="evidence" value="ECO:0007669"/>
    <property type="project" value="UniProtKB-KW"/>
</dbReference>
<evidence type="ECO:0000259" key="7">
    <source>
        <dbReference type="Pfam" id="PF23756"/>
    </source>
</evidence>
<protein>
    <recommendedName>
        <fullName evidence="6">Hermansky-Pudlak syndrome 5 protein homolog</fullName>
    </recommendedName>
</protein>
<dbReference type="GeneID" id="11175731"/>
<dbReference type="VEuPathDB" id="VectorBase:AGAMI1_000266"/>
<comment type="function">
    <text evidence="5 6">Has a role in the biogenesis of eye pigment granules. Eye pigment granules are specialized forms of late endosomes or lysosomes. Biogenesis of pigment granules in the eye requires molecular components required for protein delivery to lysosomes.</text>
</comment>
<reference evidence="10" key="6">
    <citation type="submission" date="2021-01" db="UniProtKB">
        <authorList>
            <consortium name="EnsemblMetazoa"/>
        </authorList>
    </citation>
    <scope>IDENTIFICATION</scope>
    <source>
        <strain evidence="10">PEST</strain>
    </source>
</reference>
<dbReference type="CTD" id="119585041"/>
<dbReference type="PANTHER" id="PTHR23287">
    <property type="entry name" value="RUBY-EYE2-LIKE PROTEIN"/>
    <property type="match status" value="1"/>
</dbReference>
<evidence type="ECO:0000313" key="11">
    <source>
        <dbReference type="Proteomes" id="UP000007062"/>
    </source>
</evidence>
<dbReference type="HOGENOM" id="CLU_302332_0_0_1"/>
<dbReference type="PIRSF" id="PIRSF037475">
    <property type="entry name" value="BLOC-2_complex_Hps5"/>
    <property type="match status" value="1"/>
</dbReference>
<dbReference type="VEuPathDB" id="VectorBase:AGAP013499"/>
<dbReference type="Proteomes" id="UP000007062">
    <property type="component" value="Chromosome 2R"/>
</dbReference>
<evidence type="ECO:0000256" key="3">
    <source>
        <dbReference type="ARBA" id="ARBA00022606"/>
    </source>
</evidence>
<evidence type="ECO:0000256" key="2">
    <source>
        <dbReference type="ARBA" id="ARBA00022474"/>
    </source>
</evidence>
<dbReference type="GO" id="GO:0005737">
    <property type="term" value="C:cytoplasm"/>
    <property type="evidence" value="ECO:0000318"/>
    <property type="project" value="GO_Central"/>
</dbReference>
<dbReference type="EnsemblMetazoa" id="AGAP013499-RA">
    <property type="protein sequence ID" value="AGAP013499-PA"/>
    <property type="gene ID" value="AGAP013499"/>
</dbReference>
<comment type="similarity">
    <text evidence="1 6">Belongs to the HPS5 family.</text>
</comment>
<dbReference type="OMA" id="WARCFEQ"/>
<sequence>MDATNKQYALRDRAELSAFVNQPFRNNSRIKFTCFDCSPKYFVFGANSGSLYLYDRITTSFLAIFPSQLGTIGKVSISHNEKQIAIGNQTGSIGVLLELEPPHVKEILSTELAPSTDGEGQPIDLGGPAFVTSFCWTEDDRELYCGDSRGIVSLIQFSLFMGRNILNISLHPVLLLENRIVQIDRYKDLLLVSTLSKCVLCNTAREEFKQIGNRPRDGQYGASFVIAHPNTIASATTTTTTPSPPLMIVDEEDVRIFCSRPGSRLWEADLEGNVIRTHQFKQAAAAAAAVAASRRRRSQQQQQQLQCLQESELATAPTEAPDGTLMVVPFQVLYSIRRQLLLVHDRCQLLIIDPLHSKIVLRTDEFTDITHVAVVDEWIYLLTGENRVFQVRVEIQGDEDPFPTPGMVDEPCLESRKQKQGVYILDSMLNNNNNNNGKQMNGKESPLLLSTEATIKEALVSVVRGKYGRNIKQMFMGYEQQQQQRTPSGAPERPKTLNLTKIYEPSRSNAFANGNGHALLAEFGIEAEVEDLECDDMMEELVQTRTGQALLGTAMPNGAGTGKQQPGKKKFSTSLLDGYETSEDDATVRNLYLIFRSSIISNLNFADRYAKIFDEYDTETIVRLLRKLETLMEENEEPNARLKCMRIYFHYLKPELLWEIDADSRQFIKDGFIVCNTTDGADRARLERLAHCAACGYYLEATASCHYREIGTSLLQYYWSRKEYDECFAMVKRVPYLWRTITRYYIQDRREDKVVQCVWNLADSELLERAAGELPFELDHWRQLFELAIAYHQRHEMICLSCDKPTGGRLEDNQRDNRSAAKANGGGDHRAAGSTEAESQFRQWNYLLGVALAHIRSPTELLCLVRRYADNIPRGAIAPSFYIRCLLLEAK</sequence>
<accession>F5HKC9</accession>
<keyword evidence="11" id="KW-1185">Reference proteome</keyword>
<evidence type="ECO:0000256" key="4">
    <source>
        <dbReference type="ARBA" id="ARBA00023305"/>
    </source>
</evidence>
<name>F5HKC9_ANOGA</name>
<evidence type="ECO:0000313" key="10">
    <source>
        <dbReference type="EnsemblMetazoa" id="AGAP013499-PA"/>
    </source>
</evidence>
<evidence type="ECO:0000313" key="9">
    <source>
        <dbReference type="EMBL" id="EGK96681.1"/>
    </source>
</evidence>
<organism evidence="9">
    <name type="scientific">Anopheles gambiae</name>
    <name type="common">African malaria mosquito</name>
    <dbReference type="NCBI Taxonomy" id="7165"/>
    <lineage>
        <taxon>Eukaryota</taxon>
        <taxon>Metazoa</taxon>
        <taxon>Ecdysozoa</taxon>
        <taxon>Arthropoda</taxon>
        <taxon>Hexapoda</taxon>
        <taxon>Insecta</taxon>
        <taxon>Pterygota</taxon>
        <taxon>Neoptera</taxon>
        <taxon>Endopterygota</taxon>
        <taxon>Diptera</taxon>
        <taxon>Nematocera</taxon>
        <taxon>Culicoidea</taxon>
        <taxon>Culicidae</taxon>
        <taxon>Anophelinae</taxon>
        <taxon>Anopheles</taxon>
    </lineage>
</organism>
<evidence type="ECO:0000256" key="1">
    <source>
        <dbReference type="ARBA" id="ARBA00010697"/>
    </source>
</evidence>
<dbReference type="AlphaFoldDB" id="F5HKC9"/>
<dbReference type="FunCoup" id="F5HKC9">
    <property type="interactions" value="5"/>
</dbReference>
<dbReference type="InterPro" id="IPR036322">
    <property type="entry name" value="WD40_repeat_dom_sf"/>
</dbReference>
<dbReference type="GO" id="GO:0031409">
    <property type="term" value="F:pigment binding"/>
    <property type="evidence" value="ECO:0007669"/>
    <property type="project" value="UniProtKB-KW"/>
</dbReference>
<gene>
    <name evidence="9" type="primary">HPS5_ANOGA</name>
    <name evidence="10" type="synonym">11175731</name>
    <name evidence="9" type="ORF">AgaP_AGAP013499</name>
</gene>
<feature type="domain" description="HPS5-like beta-propeller" evidence="7">
    <location>
        <begin position="22"/>
        <end position="383"/>
    </location>
</feature>
<dbReference type="InterPro" id="IPR035431">
    <property type="entry name" value="HPS5"/>
</dbReference>
<dbReference type="OrthoDB" id="19493at2759"/>
<evidence type="ECO:0000256" key="5">
    <source>
        <dbReference type="ARBA" id="ARBA00057891"/>
    </source>
</evidence>
<evidence type="ECO:0000256" key="6">
    <source>
        <dbReference type="PIRNR" id="PIRNR037475"/>
    </source>
</evidence>
<dbReference type="Gene3D" id="2.130.10.10">
    <property type="entry name" value="YVTN repeat-like/Quinoprotein amine dehydrogenase"/>
    <property type="match status" value="1"/>
</dbReference>
<dbReference type="InterPro" id="IPR015943">
    <property type="entry name" value="WD40/YVTN_repeat-like_dom_sf"/>
</dbReference>
<reference evidence="9" key="4">
    <citation type="journal article" date="2007" name="Genome Biol.">
        <title>Update of the Anopheles gambiae PEST genome assembly.</title>
        <authorList>
            <person name="Sharakhova M.V."/>
            <person name="Hammond M.P."/>
            <person name="Lobo N.F."/>
            <person name="Krzywinski J."/>
            <person name="Unger M.F."/>
            <person name="Hillenmeyer M.E."/>
            <person name="Bruggner R.V."/>
            <person name="Birney E."/>
            <person name="Collins F.H."/>
        </authorList>
    </citation>
    <scope>NUCLEOTIDE SEQUENCE</scope>
    <source>
        <strain evidence="9">PEST</strain>
    </source>
</reference>
<reference evidence="9" key="2">
    <citation type="submission" date="2002-03" db="EMBL/GenBank/DDBJ databases">
        <authorList>
            <consortium name="The Anopheles Genome Sequencing Consortium"/>
        </authorList>
    </citation>
    <scope>NUCLEOTIDE SEQUENCE</scope>
    <source>
        <strain evidence="9">PEST</strain>
    </source>
</reference>
<dbReference type="KEGG" id="aga:11175731"/>
<dbReference type="SUPFAM" id="SSF50978">
    <property type="entry name" value="WD40 repeat-like"/>
    <property type="match status" value="1"/>
</dbReference>
<reference evidence="9 10" key="3">
    <citation type="journal article" date="2004" name="Trends Parasitol.">
        <title>The Anopheles gambiae genome: an update.</title>
        <authorList>
            <person name="Mongin E."/>
            <person name="Louis C."/>
            <person name="Holt R.A."/>
            <person name="Birney E."/>
            <person name="Collins F.H."/>
        </authorList>
    </citation>
    <scope>NUCLEOTIDE SEQUENCE</scope>
    <source>
        <strain evidence="9 10">PEST</strain>
    </source>
</reference>
<dbReference type="InterPro" id="IPR056446">
    <property type="entry name" value="TPR_HPS5_insects"/>
</dbReference>
<keyword evidence="2 6" id="KW-0608">Pigment</keyword>
<dbReference type="Pfam" id="PF23757">
    <property type="entry name" value="TPR_HPS5_insect"/>
    <property type="match status" value="1"/>
</dbReference>